<dbReference type="InterPro" id="IPR016130">
    <property type="entry name" value="Tyr_Pase_AS"/>
</dbReference>
<evidence type="ECO:0000313" key="2">
    <source>
        <dbReference type="EMBL" id="SFD37863.1"/>
    </source>
</evidence>
<evidence type="ECO:0000313" key="3">
    <source>
        <dbReference type="Proteomes" id="UP000199599"/>
    </source>
</evidence>
<dbReference type="PROSITE" id="PS00383">
    <property type="entry name" value="TYR_PHOSPHATASE_1"/>
    <property type="match status" value="1"/>
</dbReference>
<name>A0A1I1S251_9LACO</name>
<dbReference type="AlphaFoldDB" id="A0A1I1S251"/>
<dbReference type="InterPro" id="IPR029021">
    <property type="entry name" value="Prot-tyrosine_phosphatase-like"/>
</dbReference>
<evidence type="ECO:0000256" key="1">
    <source>
        <dbReference type="ARBA" id="ARBA00009580"/>
    </source>
</evidence>
<dbReference type="RefSeq" id="WP_090092589.1">
    <property type="nucleotide sequence ID" value="NZ_CBCRVU010000002.1"/>
</dbReference>
<comment type="similarity">
    <text evidence="1">Belongs to the protein-tyrosine phosphatase family.</text>
</comment>
<accession>A0A1I1S251</accession>
<sequence>MTKNLTNQLIPIKNGRNFRELGGYKTMDGKTIKKHKLLRTANWATLDEADLQFLQDYGAKYIVDFRSKDEVDQEPDRVPEGVTYNFNPVFSEDLTNSSKGIDEIISQENDDPKAGFNHMFIAYDDMIKSESAQKAYRKFFDILLANTESDKSVLFHCTAGKDRTGLAAILILSALNVPLETIRADYLFTNIATKDFVNNFLQKAKDEGANDAAISNLRDLQTVCPEYFDYVINTINKNYGSLENYLHDIMRLTDDKIVQLRKIYLD</sequence>
<dbReference type="PANTHER" id="PTHR31126:SF1">
    <property type="entry name" value="TYROSINE SPECIFIC PROTEIN PHOSPHATASES DOMAIN-CONTAINING PROTEIN"/>
    <property type="match status" value="1"/>
</dbReference>
<organism evidence="2 3">
    <name type="scientific">Lactobacillus bombicola</name>
    <dbReference type="NCBI Taxonomy" id="1505723"/>
    <lineage>
        <taxon>Bacteria</taxon>
        <taxon>Bacillati</taxon>
        <taxon>Bacillota</taxon>
        <taxon>Bacilli</taxon>
        <taxon>Lactobacillales</taxon>
        <taxon>Lactobacillaceae</taxon>
        <taxon>Lactobacillus</taxon>
    </lineage>
</organism>
<dbReference type="EMBL" id="FOMN01000002">
    <property type="protein sequence ID" value="SFD37863.1"/>
    <property type="molecule type" value="Genomic_DNA"/>
</dbReference>
<dbReference type="InterPro" id="IPR026893">
    <property type="entry name" value="Tyr/Ser_Pase_IphP-type"/>
</dbReference>
<reference evidence="3" key="1">
    <citation type="submission" date="2016-10" db="EMBL/GenBank/DDBJ databases">
        <authorList>
            <person name="Varghese N."/>
            <person name="Submissions S."/>
        </authorList>
    </citation>
    <scope>NUCLEOTIDE SEQUENCE [LARGE SCALE GENOMIC DNA]</scope>
    <source>
        <strain evidence="3">R-53102</strain>
    </source>
</reference>
<dbReference type="Gene3D" id="3.90.190.10">
    <property type="entry name" value="Protein tyrosine phosphatase superfamily"/>
    <property type="match status" value="1"/>
</dbReference>
<dbReference type="STRING" id="1505723.SAMN04487792_0585"/>
<dbReference type="GO" id="GO:0004721">
    <property type="term" value="F:phosphoprotein phosphatase activity"/>
    <property type="evidence" value="ECO:0007669"/>
    <property type="project" value="InterPro"/>
</dbReference>
<dbReference type="Pfam" id="PF13350">
    <property type="entry name" value="Y_phosphatase3"/>
    <property type="match status" value="1"/>
</dbReference>
<dbReference type="SUPFAM" id="SSF52799">
    <property type="entry name" value="(Phosphotyrosine protein) phosphatases II"/>
    <property type="match status" value="1"/>
</dbReference>
<gene>
    <name evidence="2" type="ORF">SAMN04487792_0585</name>
</gene>
<dbReference type="Proteomes" id="UP000199599">
    <property type="component" value="Unassembled WGS sequence"/>
</dbReference>
<protein>
    <submittedName>
        <fullName evidence="2">Protein-tyrosine phosphatase</fullName>
    </submittedName>
</protein>
<proteinExistence type="inferred from homology"/>
<dbReference type="PANTHER" id="PTHR31126">
    <property type="entry name" value="TYROSINE-PROTEIN PHOSPHATASE"/>
    <property type="match status" value="1"/>
</dbReference>